<dbReference type="EMBL" id="NCKW01006505">
    <property type="protein sequence ID" value="POM71408.1"/>
    <property type="molecule type" value="Genomic_DNA"/>
</dbReference>
<protein>
    <recommendedName>
        <fullName evidence="4">PiggyBac transposable element-derived protein domain-containing protein</fullName>
    </recommendedName>
</protein>
<name>A0A2P4Y0T3_9STRA</name>
<gene>
    <name evidence="2" type="ORF">PHPALM_12034</name>
</gene>
<sequence length="123" mass="14059">MQAKQTTSRRETLVQIRRRQTANPTYHIHEIVYVIGLLVGGTLPAGTFGGFMSRNRCQKILHDVQVVDNEAPQSRDKLWKLCPVVAKLQQQFLSAWLLPAVFPFDESVRTSTSLRNTTRIFYA</sequence>
<evidence type="ECO:0000313" key="2">
    <source>
        <dbReference type="EMBL" id="POM71408.1"/>
    </source>
</evidence>
<evidence type="ECO:0008006" key="4">
    <source>
        <dbReference type="Google" id="ProtNLM"/>
    </source>
</evidence>
<evidence type="ECO:0000313" key="3">
    <source>
        <dbReference type="Proteomes" id="UP000237271"/>
    </source>
</evidence>
<evidence type="ECO:0000256" key="1">
    <source>
        <dbReference type="SAM" id="Phobius"/>
    </source>
</evidence>
<dbReference type="AlphaFoldDB" id="A0A2P4Y0T3"/>
<feature type="transmembrane region" description="Helical" evidence="1">
    <location>
        <begin position="31"/>
        <end position="52"/>
    </location>
</feature>
<accession>A0A2P4Y0T3</accession>
<proteinExistence type="predicted"/>
<reference evidence="2 3" key="1">
    <citation type="journal article" date="2017" name="Genome Biol. Evol.">
        <title>Phytophthora megakarya and P. palmivora, closely related causal agents of cacao black pod rot, underwent increases in genome sizes and gene numbers by different mechanisms.</title>
        <authorList>
            <person name="Ali S.S."/>
            <person name="Shao J."/>
            <person name="Lary D.J."/>
            <person name="Kronmiller B."/>
            <person name="Shen D."/>
            <person name="Strem M.D."/>
            <person name="Amoako-Attah I."/>
            <person name="Akrofi A.Y."/>
            <person name="Begoude B.A."/>
            <person name="Ten Hoopen G.M."/>
            <person name="Coulibaly K."/>
            <person name="Kebe B.I."/>
            <person name="Melnick R.L."/>
            <person name="Guiltinan M.J."/>
            <person name="Tyler B.M."/>
            <person name="Meinhardt L.W."/>
            <person name="Bailey B.A."/>
        </authorList>
    </citation>
    <scope>NUCLEOTIDE SEQUENCE [LARGE SCALE GENOMIC DNA]</scope>
    <source>
        <strain evidence="3">sbr112.9</strain>
        <tissue evidence="2">Mycelia</tissue>
    </source>
</reference>
<dbReference type="Proteomes" id="UP000237271">
    <property type="component" value="Unassembled WGS sequence"/>
</dbReference>
<comment type="caution">
    <text evidence="2">The sequence shown here is derived from an EMBL/GenBank/DDBJ whole genome shotgun (WGS) entry which is preliminary data.</text>
</comment>
<keyword evidence="1" id="KW-1133">Transmembrane helix</keyword>
<keyword evidence="1" id="KW-0812">Transmembrane</keyword>
<organism evidence="2 3">
    <name type="scientific">Phytophthora palmivora</name>
    <dbReference type="NCBI Taxonomy" id="4796"/>
    <lineage>
        <taxon>Eukaryota</taxon>
        <taxon>Sar</taxon>
        <taxon>Stramenopiles</taxon>
        <taxon>Oomycota</taxon>
        <taxon>Peronosporomycetes</taxon>
        <taxon>Peronosporales</taxon>
        <taxon>Peronosporaceae</taxon>
        <taxon>Phytophthora</taxon>
    </lineage>
</organism>
<keyword evidence="1" id="KW-0472">Membrane</keyword>
<keyword evidence="3" id="KW-1185">Reference proteome</keyword>